<dbReference type="PANTHER" id="PTHR40453">
    <property type="entry name" value="PROTEIN YOEF"/>
    <property type="match status" value="1"/>
</dbReference>
<dbReference type="OrthoDB" id="6179at2"/>
<dbReference type="InterPro" id="IPR012381">
    <property type="entry name" value="EutP_PduV"/>
</dbReference>
<proteinExistence type="inferred from homology"/>
<sequence length="141" mass="15707">MTKIMLIGRTGCGKTTLSQAIHGLPRQDKKTQTIEYYPLVVDTPGEYIEKRFYYHALIQSAADCQLVAFVQDSQDDTCVFPPGFAALLGKPTIGIITKIDKDVRSLEHIRRMLENAGVDQIFEVCALDGRGLEDICALLME</sequence>
<dbReference type="PANTHER" id="PTHR40453:SF1">
    <property type="entry name" value="PROTEIN YOEF"/>
    <property type="match status" value="1"/>
</dbReference>
<comment type="similarity">
    <text evidence="1">Belongs to the EutP/PduV family.</text>
</comment>
<dbReference type="STRING" id="1121919.SAMN02745975_02205"/>
<dbReference type="Pfam" id="PF10662">
    <property type="entry name" value="PduV-EutP"/>
    <property type="match status" value="1"/>
</dbReference>
<evidence type="ECO:0000256" key="1">
    <source>
        <dbReference type="PIRNR" id="PIRNR036409"/>
    </source>
</evidence>
<reference evidence="3" key="1">
    <citation type="submission" date="2016-11" db="EMBL/GenBank/DDBJ databases">
        <authorList>
            <person name="Varghese N."/>
            <person name="Submissions S."/>
        </authorList>
    </citation>
    <scope>NUCLEOTIDE SEQUENCE [LARGE SCALE GENOMIC DNA]</scope>
    <source>
        <strain evidence="3">DSM 17957</strain>
    </source>
</reference>
<dbReference type="InterPro" id="IPR027417">
    <property type="entry name" value="P-loop_NTPase"/>
</dbReference>
<name>A0A1M6JR85_9FIRM</name>
<keyword evidence="1" id="KW-0547">Nucleotide-binding</keyword>
<dbReference type="GO" id="GO:0006576">
    <property type="term" value="P:biogenic amine metabolic process"/>
    <property type="evidence" value="ECO:0007669"/>
    <property type="project" value="InterPro"/>
</dbReference>
<dbReference type="Gene3D" id="3.40.50.300">
    <property type="entry name" value="P-loop containing nucleotide triphosphate hydrolases"/>
    <property type="match status" value="1"/>
</dbReference>
<accession>A0A1M6JR85</accession>
<dbReference type="PIRSF" id="PIRSF036409">
    <property type="entry name" value="EutP_PduV"/>
    <property type="match status" value="1"/>
</dbReference>
<dbReference type="RefSeq" id="WP_110941332.1">
    <property type="nucleotide sequence ID" value="NZ_FQZV01000027.1"/>
</dbReference>
<dbReference type="GO" id="GO:0005524">
    <property type="term" value="F:ATP binding"/>
    <property type="evidence" value="ECO:0007669"/>
    <property type="project" value="UniProtKB-UniRule"/>
</dbReference>
<evidence type="ECO:0000313" key="2">
    <source>
        <dbReference type="EMBL" id="SHJ49123.1"/>
    </source>
</evidence>
<organism evidence="2 3">
    <name type="scientific">Geosporobacter subterraneus DSM 17957</name>
    <dbReference type="NCBI Taxonomy" id="1121919"/>
    <lineage>
        <taxon>Bacteria</taxon>
        <taxon>Bacillati</taxon>
        <taxon>Bacillota</taxon>
        <taxon>Clostridia</taxon>
        <taxon>Peptostreptococcales</taxon>
        <taxon>Thermotaleaceae</taxon>
        <taxon>Geosporobacter</taxon>
    </lineage>
</organism>
<dbReference type="SUPFAM" id="SSF52540">
    <property type="entry name" value="P-loop containing nucleoside triphosphate hydrolases"/>
    <property type="match status" value="1"/>
</dbReference>
<dbReference type="NCBIfam" id="TIGR02528">
    <property type="entry name" value="EutP"/>
    <property type="match status" value="1"/>
</dbReference>
<dbReference type="Proteomes" id="UP000184536">
    <property type="component" value="Unassembled WGS sequence"/>
</dbReference>
<dbReference type="CDD" id="cd00882">
    <property type="entry name" value="Ras_like_GTPase"/>
    <property type="match status" value="1"/>
</dbReference>
<protein>
    <submittedName>
        <fullName evidence="2">Ethanolamine utilization protein EutP</fullName>
    </submittedName>
</protein>
<dbReference type="EMBL" id="FQZV01000027">
    <property type="protein sequence ID" value="SHJ49123.1"/>
    <property type="molecule type" value="Genomic_DNA"/>
</dbReference>
<evidence type="ECO:0000313" key="3">
    <source>
        <dbReference type="Proteomes" id="UP000184536"/>
    </source>
</evidence>
<dbReference type="AlphaFoldDB" id="A0A1M6JR85"/>
<gene>
    <name evidence="2" type="ORF">SAMN02745975_02205</name>
</gene>
<keyword evidence="3" id="KW-1185">Reference proteome</keyword>